<gene>
    <name evidence="2" type="ORF">EBB54_25230</name>
</gene>
<keyword evidence="3" id="KW-1185">Reference proteome</keyword>
<keyword evidence="1" id="KW-1133">Transmembrane helix</keyword>
<keyword evidence="1" id="KW-0472">Membrane</keyword>
<feature type="transmembrane region" description="Helical" evidence="1">
    <location>
        <begin position="57"/>
        <end position="74"/>
    </location>
</feature>
<dbReference type="AlphaFoldDB" id="A0A3R8M213"/>
<dbReference type="RefSeq" id="WP_125129419.1">
    <property type="nucleotide sequence ID" value="NZ_RHJS01000002.1"/>
</dbReference>
<feature type="transmembrane region" description="Helical" evidence="1">
    <location>
        <begin position="29"/>
        <end position="51"/>
    </location>
</feature>
<evidence type="ECO:0000256" key="1">
    <source>
        <dbReference type="SAM" id="Phobius"/>
    </source>
</evidence>
<keyword evidence="1" id="KW-0812">Transmembrane</keyword>
<proteinExistence type="predicted"/>
<comment type="caution">
    <text evidence="2">The sequence shown here is derived from an EMBL/GenBank/DDBJ whole genome shotgun (WGS) entry which is preliminary data.</text>
</comment>
<organism evidence="2 3">
    <name type="scientific">Schaedlerella arabinosiphila</name>
    <dbReference type="NCBI Taxonomy" id="2044587"/>
    <lineage>
        <taxon>Bacteria</taxon>
        <taxon>Bacillati</taxon>
        <taxon>Bacillota</taxon>
        <taxon>Clostridia</taxon>
        <taxon>Lachnospirales</taxon>
        <taxon>Lachnospiraceae</taxon>
        <taxon>Schaedlerella</taxon>
    </lineage>
</organism>
<reference evidence="2" key="1">
    <citation type="submission" date="2018-10" db="EMBL/GenBank/DDBJ databases">
        <title>Schaedlerella arabinophila gen. nov. sp. nov., isolated from the mouse intestinal tract and comparative analysis with the genome of the closely related altered Schaedler flora strain ASF502.</title>
        <authorList>
            <person name="Miyake S."/>
            <person name="Soh M."/>
            <person name="Seedorf H."/>
        </authorList>
    </citation>
    <scope>NUCLEOTIDE SEQUENCE [LARGE SCALE GENOMIC DNA]</scope>
    <source>
        <strain evidence="2">DSM 106076</strain>
    </source>
</reference>
<sequence>MIDLIIGFAVAGVLFMTEYILCTKLKNPLWGGIIPIFILIGTIFIFASGKIPFTTKNLFPFVVVNTLFFGDWGTGRDKYKKLQQAEINKMKAKDM</sequence>
<evidence type="ECO:0000313" key="3">
    <source>
        <dbReference type="Proteomes" id="UP000274920"/>
    </source>
</evidence>
<dbReference type="Proteomes" id="UP000274920">
    <property type="component" value="Unassembled WGS sequence"/>
</dbReference>
<name>A0A3R8M213_9FIRM</name>
<accession>A0A3R8M213</accession>
<protein>
    <submittedName>
        <fullName evidence="2">Uncharacterized protein</fullName>
    </submittedName>
</protein>
<evidence type="ECO:0000313" key="2">
    <source>
        <dbReference type="EMBL" id="RRK34263.1"/>
    </source>
</evidence>
<feature type="transmembrane region" description="Helical" evidence="1">
    <location>
        <begin position="6"/>
        <end position="22"/>
    </location>
</feature>
<dbReference type="EMBL" id="RHJS01000002">
    <property type="protein sequence ID" value="RRK34263.1"/>
    <property type="molecule type" value="Genomic_DNA"/>
</dbReference>